<sequence length="584" mass="63781">MNPRPHHDGSELYVSDPAPALGDTVTVFVRVPRGTGVARVHLRSVRDGEPVFTSATVDRKDGGDTWWRAELTAHNPITSYRFLLGATSGVRWLTAYGVTNHDVPDSTDFRLVAQPPAPRWARDAVIYQIFPDRYARSPAADLRETPDWAIRAASWDEPVEPGPDATRVLYGGDLDGIARRLDHVTALGANTIYLTPFFPARSNHRYDAAGFDRVDPLLGGDRALERLSAAARERGVRLIGDLTTNHTGDAHPWFAARPEFYYPGVFWLGVPSLPKLNWADPGLRHEFRAIAQQWLSEPYGLSGWRVDVANMTGRHGADDLNHEVAALLRGAVLDGLLIAEHGHDATGDLDRDGWHGTMNYAGFTRPVWSWLRAETVPFDGFLGNPEELPVRDASALVATMSAFAAQMSWRSWEASWQLLGSHDTARIRTVVGDAGRQHVAAGLLCTLPGTPMVFAGDEIGLTGGGNESARAPMPWDRPDNWDNTTLGRYRDLIALRKGAPALTRGGLRWIHAEGDVLAFLRESAAQSVLVLAVRGGDTKIRLTGLPPDTTLESLYGGATPLHIESDGSTVIDVSGPAVQVWDLP</sequence>
<accession>A0A4R6JZ64</accession>
<dbReference type="OrthoDB" id="9802433at2"/>
<organism evidence="4 5">
    <name type="scientific">Paractinoplanes brasiliensis</name>
    <dbReference type="NCBI Taxonomy" id="52695"/>
    <lineage>
        <taxon>Bacteria</taxon>
        <taxon>Bacillati</taxon>
        <taxon>Actinomycetota</taxon>
        <taxon>Actinomycetes</taxon>
        <taxon>Micromonosporales</taxon>
        <taxon>Micromonosporaceae</taxon>
        <taxon>Paractinoplanes</taxon>
    </lineage>
</organism>
<evidence type="ECO:0000256" key="2">
    <source>
        <dbReference type="ARBA" id="ARBA00023295"/>
    </source>
</evidence>
<keyword evidence="1" id="KW-0378">Hydrolase</keyword>
<dbReference type="GO" id="GO:0004553">
    <property type="term" value="F:hydrolase activity, hydrolyzing O-glycosyl compounds"/>
    <property type="evidence" value="ECO:0007669"/>
    <property type="project" value="InterPro"/>
</dbReference>
<dbReference type="AlphaFoldDB" id="A0A4R6JZ64"/>
<reference evidence="4 5" key="1">
    <citation type="submission" date="2019-03" db="EMBL/GenBank/DDBJ databases">
        <title>Sequencing the genomes of 1000 actinobacteria strains.</title>
        <authorList>
            <person name="Klenk H.-P."/>
        </authorList>
    </citation>
    <scope>NUCLEOTIDE SEQUENCE [LARGE SCALE GENOMIC DNA]</scope>
    <source>
        <strain evidence="4 5">DSM 43805</strain>
    </source>
</reference>
<dbReference type="Gene3D" id="3.20.20.80">
    <property type="entry name" value="Glycosidases"/>
    <property type="match status" value="1"/>
</dbReference>
<keyword evidence="2" id="KW-0326">Glycosidase</keyword>
<proteinExistence type="predicted"/>
<evidence type="ECO:0000313" key="5">
    <source>
        <dbReference type="Proteomes" id="UP000294901"/>
    </source>
</evidence>
<dbReference type="InterPro" id="IPR013783">
    <property type="entry name" value="Ig-like_fold"/>
</dbReference>
<dbReference type="InterPro" id="IPR006047">
    <property type="entry name" value="GH13_cat_dom"/>
</dbReference>
<evidence type="ECO:0000259" key="3">
    <source>
        <dbReference type="SMART" id="SM00642"/>
    </source>
</evidence>
<feature type="domain" description="Glycosyl hydrolase family 13 catalytic" evidence="3">
    <location>
        <begin position="128"/>
        <end position="496"/>
    </location>
</feature>
<evidence type="ECO:0000256" key="1">
    <source>
        <dbReference type="ARBA" id="ARBA00022801"/>
    </source>
</evidence>
<dbReference type="Proteomes" id="UP000294901">
    <property type="component" value="Unassembled WGS sequence"/>
</dbReference>
<protein>
    <submittedName>
        <fullName evidence="4">Alpha-glucosidase</fullName>
    </submittedName>
</protein>
<dbReference type="PANTHER" id="PTHR10357">
    <property type="entry name" value="ALPHA-AMYLASE FAMILY MEMBER"/>
    <property type="match status" value="1"/>
</dbReference>
<dbReference type="CDD" id="cd11338">
    <property type="entry name" value="AmyAc_CMD"/>
    <property type="match status" value="1"/>
</dbReference>
<dbReference type="InterPro" id="IPR004185">
    <property type="entry name" value="Glyco_hydro_13_lg-like_dom"/>
</dbReference>
<dbReference type="CDD" id="cd02857">
    <property type="entry name" value="E_set_CDase_PDE_N"/>
    <property type="match status" value="1"/>
</dbReference>
<dbReference type="InterPro" id="IPR017853">
    <property type="entry name" value="GH"/>
</dbReference>
<gene>
    <name evidence="4" type="ORF">C8E87_5446</name>
</gene>
<evidence type="ECO:0000313" key="4">
    <source>
        <dbReference type="EMBL" id="TDO41707.1"/>
    </source>
</evidence>
<dbReference type="PANTHER" id="PTHR10357:SF210">
    <property type="entry name" value="MALTODEXTRIN GLUCOSIDASE"/>
    <property type="match status" value="1"/>
</dbReference>
<dbReference type="SMART" id="SM00642">
    <property type="entry name" value="Aamy"/>
    <property type="match status" value="1"/>
</dbReference>
<dbReference type="EMBL" id="SNWR01000001">
    <property type="protein sequence ID" value="TDO41707.1"/>
    <property type="molecule type" value="Genomic_DNA"/>
</dbReference>
<dbReference type="Pfam" id="PF00128">
    <property type="entry name" value="Alpha-amylase"/>
    <property type="match status" value="3"/>
</dbReference>
<name>A0A4R6JZ64_9ACTN</name>
<dbReference type="Gene3D" id="2.60.40.10">
    <property type="entry name" value="Immunoglobulins"/>
    <property type="match status" value="1"/>
</dbReference>
<dbReference type="SUPFAM" id="SSF51445">
    <property type="entry name" value="(Trans)glycosidases"/>
    <property type="match status" value="1"/>
</dbReference>
<keyword evidence="5" id="KW-1185">Reference proteome</keyword>
<dbReference type="GO" id="GO:0005975">
    <property type="term" value="P:carbohydrate metabolic process"/>
    <property type="evidence" value="ECO:0007669"/>
    <property type="project" value="InterPro"/>
</dbReference>
<comment type="caution">
    <text evidence="4">The sequence shown here is derived from an EMBL/GenBank/DDBJ whole genome shotgun (WGS) entry which is preliminary data.</text>
</comment>
<dbReference type="RefSeq" id="WP_133875698.1">
    <property type="nucleotide sequence ID" value="NZ_BOMD01000024.1"/>
</dbReference>